<gene>
    <name evidence="3" type="ORF">AB0K40_09305</name>
</gene>
<proteinExistence type="predicted"/>
<reference evidence="3 4" key="1">
    <citation type="submission" date="2024-06" db="EMBL/GenBank/DDBJ databases">
        <title>The Natural Products Discovery Center: Release of the First 8490 Sequenced Strains for Exploring Actinobacteria Biosynthetic Diversity.</title>
        <authorList>
            <person name="Kalkreuter E."/>
            <person name="Kautsar S.A."/>
            <person name="Yang D."/>
            <person name="Bader C.D."/>
            <person name="Teijaro C.N."/>
            <person name="Fluegel L."/>
            <person name="Davis C.M."/>
            <person name="Simpson J.R."/>
            <person name="Lauterbach L."/>
            <person name="Steele A.D."/>
            <person name="Gui C."/>
            <person name="Meng S."/>
            <person name="Li G."/>
            <person name="Viehrig K."/>
            <person name="Ye F."/>
            <person name="Su P."/>
            <person name="Kiefer A.F."/>
            <person name="Nichols A."/>
            <person name="Cepeda A.J."/>
            <person name="Yan W."/>
            <person name="Fan B."/>
            <person name="Jiang Y."/>
            <person name="Adhikari A."/>
            <person name="Zheng C.-J."/>
            <person name="Schuster L."/>
            <person name="Cowan T.M."/>
            <person name="Smanski M.J."/>
            <person name="Chevrette M.G."/>
            <person name="De Carvalho L.P.S."/>
            <person name="Shen B."/>
        </authorList>
    </citation>
    <scope>NUCLEOTIDE SEQUENCE [LARGE SCALE GENOMIC DNA]</scope>
    <source>
        <strain evidence="3 4">NPDC049574</strain>
    </source>
</reference>
<protein>
    <recommendedName>
        <fullName evidence="5">Tetratricopeptide repeat protein</fullName>
    </recommendedName>
</protein>
<evidence type="ECO:0000313" key="3">
    <source>
        <dbReference type="EMBL" id="MEV4285691.1"/>
    </source>
</evidence>
<dbReference type="RefSeq" id="WP_364446671.1">
    <property type="nucleotide sequence ID" value="NZ_JBFARM010000003.1"/>
</dbReference>
<dbReference type="Proteomes" id="UP001552427">
    <property type="component" value="Unassembled WGS sequence"/>
</dbReference>
<evidence type="ECO:0000256" key="2">
    <source>
        <dbReference type="SAM" id="MobiDB-lite"/>
    </source>
</evidence>
<feature type="repeat" description="TPR" evidence="1">
    <location>
        <begin position="98"/>
        <end position="131"/>
    </location>
</feature>
<organism evidence="3 4">
    <name type="scientific">Nonomuraea bangladeshensis</name>
    <dbReference type="NCBI Taxonomy" id="404385"/>
    <lineage>
        <taxon>Bacteria</taxon>
        <taxon>Bacillati</taxon>
        <taxon>Actinomycetota</taxon>
        <taxon>Actinomycetes</taxon>
        <taxon>Streptosporangiales</taxon>
        <taxon>Streptosporangiaceae</taxon>
        <taxon>Nonomuraea</taxon>
    </lineage>
</organism>
<dbReference type="EMBL" id="JBFARM010000003">
    <property type="protein sequence ID" value="MEV4285691.1"/>
    <property type="molecule type" value="Genomic_DNA"/>
</dbReference>
<keyword evidence="1" id="KW-0802">TPR repeat</keyword>
<feature type="region of interest" description="Disordered" evidence="2">
    <location>
        <begin position="51"/>
        <end position="71"/>
    </location>
</feature>
<name>A0ABV3GZH2_9ACTN</name>
<dbReference type="InterPro" id="IPR019734">
    <property type="entry name" value="TPR_rpt"/>
</dbReference>
<dbReference type="InterPro" id="IPR011990">
    <property type="entry name" value="TPR-like_helical_dom_sf"/>
</dbReference>
<comment type="caution">
    <text evidence="3">The sequence shown here is derived from an EMBL/GenBank/DDBJ whole genome shotgun (WGS) entry which is preliminary data.</text>
</comment>
<dbReference type="Gene3D" id="1.25.40.10">
    <property type="entry name" value="Tetratricopeptide repeat domain"/>
    <property type="match status" value="1"/>
</dbReference>
<dbReference type="SUPFAM" id="SSF48452">
    <property type="entry name" value="TPR-like"/>
    <property type="match status" value="1"/>
</dbReference>
<dbReference type="PROSITE" id="PS50005">
    <property type="entry name" value="TPR"/>
    <property type="match status" value="1"/>
</dbReference>
<keyword evidence="4" id="KW-1185">Reference proteome</keyword>
<evidence type="ECO:0000313" key="4">
    <source>
        <dbReference type="Proteomes" id="UP001552427"/>
    </source>
</evidence>
<evidence type="ECO:0008006" key="5">
    <source>
        <dbReference type="Google" id="ProtNLM"/>
    </source>
</evidence>
<accession>A0ABV3GZH2</accession>
<sequence length="204" mass="22662">MHLQVELAVPGVGGQAGLLRRGGAGAVDRREVLRQHDAAFQLGRSRVGAAREVDGGAGGPELPPPSHGGAFDGQELAAAEHAGVVQLFRELGNLAGEAKALEGLGRSYHRKLDFVRARDSFERALALYQALSDAEAVSIVERWLDEIREAIDDYAASRGRLDRLVERGLGWLRVPDPLVVAARWRARKQERRRLEYERRYRFHR</sequence>
<evidence type="ECO:0000256" key="1">
    <source>
        <dbReference type="PROSITE-ProRule" id="PRU00339"/>
    </source>
</evidence>